<dbReference type="Gene3D" id="3.20.20.60">
    <property type="entry name" value="Phosphoenolpyruvate-binding domains"/>
    <property type="match status" value="2"/>
</dbReference>
<dbReference type="PANTHER" id="PTHR42905">
    <property type="entry name" value="PHOSPHOENOLPYRUVATE CARBOXYLASE"/>
    <property type="match status" value="1"/>
</dbReference>
<dbReference type="Pfam" id="PF13714">
    <property type="entry name" value="PEP_mutase"/>
    <property type="match status" value="1"/>
</dbReference>
<protein>
    <submittedName>
        <fullName evidence="1">2,3-dimethylmalate lyase</fullName>
    </submittedName>
</protein>
<dbReference type="AlphaFoldDB" id="A0A9P7AVD9"/>
<name>A0A9P7AVD9_9HELO</name>
<dbReference type="GO" id="GO:0016829">
    <property type="term" value="F:lyase activity"/>
    <property type="evidence" value="ECO:0007669"/>
    <property type="project" value="UniProtKB-KW"/>
</dbReference>
<sequence length="275" mass="30074">MASPLYNESSSQADTISAAAKLRNRFSDPRGSIIVCPGVYDELSARIALSLGFDTLYLVHPPVCLYGTLTQMEAAAAFSHRIFSAAPDSTLITDADTAYGGSIMIKRTIQLHRRIEFRARFRAAVEAREEEGNEILIIVRSFALHVYGWDEAVERMEIARDLGADAGFLDGVQTKHEAVKAAAIEKFPMIHVAQGRFLPQLSVAEAQEMGYAAIIFPLASISSAHNSICKSLEALRHQGEVLPDTTLPGDVKEQVGLSEDFMSIAWGDRIALARH</sequence>
<dbReference type="EMBL" id="VNKQ01000012">
    <property type="protein sequence ID" value="KAG0647502.1"/>
    <property type="molecule type" value="Genomic_DNA"/>
</dbReference>
<keyword evidence="2" id="KW-1185">Reference proteome</keyword>
<dbReference type="InterPro" id="IPR040442">
    <property type="entry name" value="Pyrv_kinase-like_dom_sf"/>
</dbReference>
<keyword evidence="1" id="KW-0456">Lyase</keyword>
<dbReference type="Proteomes" id="UP000785200">
    <property type="component" value="Unassembled WGS sequence"/>
</dbReference>
<evidence type="ECO:0000313" key="2">
    <source>
        <dbReference type="Proteomes" id="UP000785200"/>
    </source>
</evidence>
<proteinExistence type="predicted"/>
<dbReference type="OrthoDB" id="1923844at2759"/>
<organism evidence="1 2">
    <name type="scientific">Hyphodiscus hymeniophilus</name>
    <dbReference type="NCBI Taxonomy" id="353542"/>
    <lineage>
        <taxon>Eukaryota</taxon>
        <taxon>Fungi</taxon>
        <taxon>Dikarya</taxon>
        <taxon>Ascomycota</taxon>
        <taxon>Pezizomycotina</taxon>
        <taxon>Leotiomycetes</taxon>
        <taxon>Helotiales</taxon>
        <taxon>Hyphodiscaceae</taxon>
        <taxon>Hyphodiscus</taxon>
    </lineage>
</organism>
<reference evidence="1" key="1">
    <citation type="submission" date="2019-07" db="EMBL/GenBank/DDBJ databases">
        <title>Hyphodiscus hymeniophilus genome sequencing and assembly.</title>
        <authorList>
            <person name="Kramer G."/>
            <person name="Nodwell J."/>
        </authorList>
    </citation>
    <scope>NUCLEOTIDE SEQUENCE</scope>
    <source>
        <strain evidence="1">ATCC 34498</strain>
    </source>
</reference>
<dbReference type="InterPro" id="IPR015813">
    <property type="entry name" value="Pyrv/PenolPyrv_kinase-like_dom"/>
</dbReference>
<gene>
    <name evidence="1" type="ORF">D0Z07_6690</name>
</gene>
<dbReference type="SUPFAM" id="SSF51621">
    <property type="entry name" value="Phosphoenolpyruvate/pyruvate domain"/>
    <property type="match status" value="1"/>
</dbReference>
<accession>A0A9P7AVD9</accession>
<comment type="caution">
    <text evidence="1">The sequence shown here is derived from an EMBL/GenBank/DDBJ whole genome shotgun (WGS) entry which is preliminary data.</text>
</comment>
<dbReference type="PANTHER" id="PTHR42905:SF2">
    <property type="entry name" value="PHOSPHOENOLPYRUVATE CARBOXYLASE FAMILY PROTEIN"/>
    <property type="match status" value="1"/>
</dbReference>
<evidence type="ECO:0000313" key="1">
    <source>
        <dbReference type="EMBL" id="KAG0647502.1"/>
    </source>
</evidence>